<dbReference type="AlphaFoldDB" id="F5YKM0"/>
<reference evidence="3" key="1">
    <citation type="submission" date="2009-12" db="EMBL/GenBank/DDBJ databases">
        <title>Complete sequence of Treponema primitia strain ZAS-2.</title>
        <authorList>
            <person name="Tetu S.G."/>
            <person name="Matson E."/>
            <person name="Ren Q."/>
            <person name="Seshadri R."/>
            <person name="Elbourne L."/>
            <person name="Hassan K.A."/>
            <person name="Durkin A."/>
            <person name="Radune D."/>
            <person name="Mohamoud Y."/>
            <person name="Shay R."/>
            <person name="Jin S."/>
            <person name="Zhang X."/>
            <person name="Lucey K."/>
            <person name="Ballor N.R."/>
            <person name="Ottesen E."/>
            <person name="Rosenthal R."/>
            <person name="Allen A."/>
            <person name="Leadbetter J.R."/>
            <person name="Paulsen I.T."/>
        </authorList>
    </citation>
    <scope>NUCLEOTIDE SEQUENCE [LARGE SCALE GENOMIC DNA]</scope>
    <source>
        <strain evidence="3">ATCC BAA-887 / DSM 12427 / ZAS-2</strain>
    </source>
</reference>
<dbReference type="STRING" id="545694.TREPR_0624"/>
<keyword evidence="3" id="KW-1185">Reference proteome</keyword>
<name>F5YKM0_TREPZ</name>
<dbReference type="Proteomes" id="UP000009223">
    <property type="component" value="Chromosome"/>
</dbReference>
<dbReference type="CDD" id="cd10447">
    <property type="entry name" value="GIY-YIG_unchar_2"/>
    <property type="match status" value="1"/>
</dbReference>
<protein>
    <recommendedName>
        <fullName evidence="1">GIY-YIG domain-containing protein</fullName>
    </recommendedName>
</protein>
<dbReference type="PROSITE" id="PS50164">
    <property type="entry name" value="GIY_YIG"/>
    <property type="match status" value="1"/>
</dbReference>
<dbReference type="EMBL" id="CP001843">
    <property type="protein sequence ID" value="AEF84156.1"/>
    <property type="molecule type" value="Genomic_DNA"/>
</dbReference>
<dbReference type="RefSeq" id="WP_015709402.1">
    <property type="nucleotide sequence ID" value="NC_015578.1"/>
</dbReference>
<dbReference type="InterPro" id="IPR000305">
    <property type="entry name" value="GIY-YIG_endonuc"/>
</dbReference>
<accession>F5YKM0</accession>
<dbReference type="OrthoDB" id="2656488at2"/>
<evidence type="ECO:0000313" key="2">
    <source>
        <dbReference type="EMBL" id="AEF84156.1"/>
    </source>
</evidence>
<feature type="domain" description="GIY-YIG" evidence="1">
    <location>
        <begin position="47"/>
        <end position="126"/>
    </location>
</feature>
<gene>
    <name evidence="2" type="ordered locus">TREPR_0624</name>
</gene>
<dbReference type="HOGENOM" id="CLU_052782_2_0_12"/>
<evidence type="ECO:0000313" key="3">
    <source>
        <dbReference type="Proteomes" id="UP000009223"/>
    </source>
</evidence>
<evidence type="ECO:0000259" key="1">
    <source>
        <dbReference type="PROSITE" id="PS50164"/>
    </source>
</evidence>
<dbReference type="KEGG" id="tpi:TREPR_0624"/>
<reference evidence="2 3" key="2">
    <citation type="journal article" date="2011" name="ISME J.">
        <title>RNA-seq reveals cooperative metabolic interactions between two termite-gut spirochete species in co-culture.</title>
        <authorList>
            <person name="Rosenthal A.Z."/>
            <person name="Matson E.G."/>
            <person name="Eldar A."/>
            <person name="Leadbetter J.R."/>
        </authorList>
    </citation>
    <scope>NUCLEOTIDE SEQUENCE [LARGE SCALE GENOMIC DNA]</scope>
    <source>
        <strain evidence="3">ATCC BAA-887 / DSM 12427 / ZAS-2</strain>
    </source>
</reference>
<sequence length="279" mass="31561">MAKKVTIFQMDDTENSPKIIDIGGSSMVVLYSPIACITEWLERKELENPGVYILRYDSDDVNFSDSVYIGEAEILRERLNQHLKTDKLEFKECIVVVSTKDGELTKAHIKNMESKLYQLSDSAKNSKIFNATKPTLSTLSLADESIVDEFIRQLKMVLPLCGFLCLSPTTAQIILETNTFIIDNKTKGIYARMVIENNHYIVLKDSTVCKDVTASFIYKKNREKLIDAGILVFENDQYKFTENTIFSSPSQPASIILGSTVNGQDVWKNNNGKTMKELQ</sequence>
<dbReference type="InterPro" id="IPR025579">
    <property type="entry name" value="DUF4357"/>
</dbReference>
<dbReference type="eggNOG" id="COG0322">
    <property type="taxonomic scope" value="Bacteria"/>
</dbReference>
<dbReference type="Pfam" id="PF14267">
    <property type="entry name" value="DUF4357"/>
    <property type="match status" value="1"/>
</dbReference>
<proteinExistence type="predicted"/>
<organism evidence="2 3">
    <name type="scientific">Treponema primitia (strain ATCC BAA-887 / DSM 12427 / ZAS-2)</name>
    <dbReference type="NCBI Taxonomy" id="545694"/>
    <lineage>
        <taxon>Bacteria</taxon>
        <taxon>Pseudomonadati</taxon>
        <taxon>Spirochaetota</taxon>
        <taxon>Spirochaetia</taxon>
        <taxon>Spirochaetales</taxon>
        <taxon>Treponemataceae</taxon>
        <taxon>Treponema</taxon>
    </lineage>
</organism>